<name>A0A8G2BXT6_9BACT</name>
<keyword evidence="2" id="KW-1185">Reference proteome</keyword>
<evidence type="ECO:0000313" key="2">
    <source>
        <dbReference type="Proteomes" id="UP000236725"/>
    </source>
</evidence>
<organism evidence="1 2">
    <name type="scientific">Parabacteroides chinchillae</name>
    <dbReference type="NCBI Taxonomy" id="871327"/>
    <lineage>
        <taxon>Bacteria</taxon>
        <taxon>Pseudomonadati</taxon>
        <taxon>Bacteroidota</taxon>
        <taxon>Bacteroidia</taxon>
        <taxon>Bacteroidales</taxon>
        <taxon>Tannerellaceae</taxon>
        <taxon>Parabacteroides</taxon>
    </lineage>
</organism>
<dbReference type="InterPro" id="IPR008964">
    <property type="entry name" value="Invasin/intimin_cell_adhesion"/>
</dbReference>
<comment type="caution">
    <text evidence="1">The sequence shown here is derived from an EMBL/GenBank/DDBJ whole genome shotgun (WGS) entry which is preliminary data.</text>
</comment>
<evidence type="ECO:0000313" key="1">
    <source>
        <dbReference type="EMBL" id="SEG09203.1"/>
    </source>
</evidence>
<gene>
    <name evidence="1" type="ORF">SAMN05444001_114110</name>
</gene>
<dbReference type="InterPro" id="IPR026403">
    <property type="entry name" value="Lipo_with_rSAM"/>
</dbReference>
<reference evidence="1 2" key="1">
    <citation type="submission" date="2016-10" db="EMBL/GenBank/DDBJ databases">
        <authorList>
            <person name="Varghese N."/>
            <person name="Submissions S."/>
        </authorList>
    </citation>
    <scope>NUCLEOTIDE SEQUENCE [LARGE SCALE GENOMIC DNA]</scope>
    <source>
        <strain evidence="1 2">DSM 29073</strain>
    </source>
</reference>
<dbReference type="NCBIfam" id="TIGR04134">
    <property type="entry name" value="lipo_with_rSAM"/>
    <property type="match status" value="1"/>
</dbReference>
<dbReference type="Proteomes" id="UP000236725">
    <property type="component" value="Unassembled WGS sequence"/>
</dbReference>
<accession>A0A8G2BXT6</accession>
<dbReference type="SUPFAM" id="SSF49373">
    <property type="entry name" value="Invasin/intimin cell-adhesion fragments"/>
    <property type="match status" value="1"/>
</dbReference>
<proteinExistence type="predicted"/>
<protein>
    <submittedName>
        <fullName evidence="1">Putative lipoprotein, rSAM/lipoprotein system</fullName>
    </submittedName>
</protein>
<dbReference type="EMBL" id="FNVS01000014">
    <property type="protein sequence ID" value="SEG09203.1"/>
    <property type="molecule type" value="Genomic_DNA"/>
</dbReference>
<keyword evidence="1" id="KW-0449">Lipoprotein</keyword>
<dbReference type="AlphaFoldDB" id="A0A8G2BXT6"/>
<sequence>MQYLIYICIYHYILIIMKGEIMKNFQHTWLIKIGNLLALLLTLMGINSCNNNVVEYGAPYAHFQIKGKVMDSNSKPVSGIRVDCTINYPYGEGSYTDTLATELTNESGKFDTNFSYESISGLTVIATDTDGINNGSFEKDSVDMKITNDDYKGSKGWFEGTVTKDITITMKEK</sequence>